<dbReference type="InterPro" id="IPR036593">
    <property type="entry name" value="CPE0013-like_sf"/>
</dbReference>
<proteinExistence type="predicted"/>
<dbReference type="InterPro" id="IPR012460">
    <property type="entry name" value="DUF1667"/>
</dbReference>
<keyword evidence="2" id="KW-1185">Reference proteome</keyword>
<accession>A0A3N0I0B4</accession>
<gene>
    <name evidence="1" type="ORF">EDX97_06640</name>
</gene>
<name>A0A3N0I0B4_9FIRM</name>
<reference evidence="1 2" key="1">
    <citation type="submission" date="2018-11" db="EMBL/GenBank/DDBJ databases">
        <title>Clostridium sp. nov., a member of the family Erysipelotrichaceae isolated from pig faeces.</title>
        <authorList>
            <person name="Chang Y.-H."/>
        </authorList>
    </citation>
    <scope>NUCLEOTIDE SEQUENCE [LARGE SCALE GENOMIC DNA]</scope>
    <source>
        <strain evidence="1 2">YH-panp20</strain>
    </source>
</reference>
<dbReference type="RefSeq" id="WP_128520371.1">
    <property type="nucleotide sequence ID" value="NZ_JALFCT010000062.1"/>
</dbReference>
<organism evidence="1 2">
    <name type="scientific">Absicoccus porci</name>
    <dbReference type="NCBI Taxonomy" id="2486576"/>
    <lineage>
        <taxon>Bacteria</taxon>
        <taxon>Bacillati</taxon>
        <taxon>Bacillota</taxon>
        <taxon>Erysipelotrichia</taxon>
        <taxon>Erysipelotrichales</taxon>
        <taxon>Erysipelotrichaceae</taxon>
        <taxon>Absicoccus</taxon>
    </lineage>
</organism>
<dbReference type="SUPFAM" id="SSF160148">
    <property type="entry name" value="CPE0013-like"/>
    <property type="match status" value="1"/>
</dbReference>
<sequence length="117" mass="12772">MKELICITCPRGCHLKVDEENDYKVTGNSCPRGAIYGKKECTHPTRVITSSVKIVGGTQARVSVKTNHDVPKELMFDIMKEMNNVEMKAPVHRGDVVEANICGSGADLVITKDVAQA</sequence>
<dbReference type="EMBL" id="RJQC01000002">
    <property type="protein sequence ID" value="RNM30461.1"/>
    <property type="molecule type" value="Genomic_DNA"/>
</dbReference>
<evidence type="ECO:0000313" key="2">
    <source>
        <dbReference type="Proteomes" id="UP000276568"/>
    </source>
</evidence>
<comment type="caution">
    <text evidence="1">The sequence shown here is derived from an EMBL/GenBank/DDBJ whole genome shotgun (WGS) entry which is preliminary data.</text>
</comment>
<dbReference type="Pfam" id="PF07892">
    <property type="entry name" value="DUF1667"/>
    <property type="match status" value="1"/>
</dbReference>
<protein>
    <submittedName>
        <fullName evidence="1">DUF1667 domain-containing protein</fullName>
    </submittedName>
</protein>
<dbReference type="PANTHER" id="PTHR39450:SF1">
    <property type="entry name" value="DUF1667 DOMAIN-CONTAINING PROTEIN"/>
    <property type="match status" value="1"/>
</dbReference>
<evidence type="ECO:0000313" key="1">
    <source>
        <dbReference type="EMBL" id="RNM30461.1"/>
    </source>
</evidence>
<dbReference type="OrthoDB" id="9811531at2"/>
<dbReference type="Proteomes" id="UP000276568">
    <property type="component" value="Unassembled WGS sequence"/>
</dbReference>
<dbReference type="PANTHER" id="PTHR39450">
    <property type="entry name" value="MOLYBDOPTERIN OXIDOREDUCTASE, 4FE-4S CLUSTER-BINDING SUBUNIT"/>
    <property type="match status" value="1"/>
</dbReference>
<dbReference type="Gene3D" id="3.10.530.10">
    <property type="entry name" value="CPE0013-like"/>
    <property type="match status" value="1"/>
</dbReference>
<dbReference type="AlphaFoldDB" id="A0A3N0I0B4"/>